<evidence type="ECO:0000256" key="1">
    <source>
        <dbReference type="SAM" id="SignalP"/>
    </source>
</evidence>
<evidence type="ECO:0000313" key="3">
    <source>
        <dbReference type="Proteomes" id="UP001251528"/>
    </source>
</evidence>
<evidence type="ECO:0000313" key="2">
    <source>
        <dbReference type="EMBL" id="KAK2600075.1"/>
    </source>
</evidence>
<name>A0AAJ0FZB2_9HYPO</name>
<gene>
    <name evidence="2" type="ORF">QQS21_005161</name>
</gene>
<keyword evidence="1" id="KW-0732">Signal</keyword>
<dbReference type="Proteomes" id="UP001251528">
    <property type="component" value="Unassembled WGS sequence"/>
</dbReference>
<comment type="caution">
    <text evidence="2">The sequence shown here is derived from an EMBL/GenBank/DDBJ whole genome shotgun (WGS) entry which is preliminary data.</text>
</comment>
<reference evidence="2" key="1">
    <citation type="submission" date="2023-06" db="EMBL/GenBank/DDBJ databases">
        <title>Conoideocrella luteorostrata (Hypocreales: Clavicipitaceae), a potential biocontrol fungus for elongate hemlock scale in United States Christmas tree production areas.</title>
        <authorList>
            <person name="Barrett H."/>
            <person name="Lovett B."/>
            <person name="Macias A.M."/>
            <person name="Stajich J.E."/>
            <person name="Kasson M.T."/>
        </authorList>
    </citation>
    <scope>NUCLEOTIDE SEQUENCE</scope>
    <source>
        <strain evidence="2">ARSEF 14590</strain>
    </source>
</reference>
<accession>A0AAJ0FZB2</accession>
<protein>
    <recommendedName>
        <fullName evidence="4">SnoaL-like domain-containing protein</fullName>
    </recommendedName>
</protein>
<keyword evidence="3" id="KW-1185">Reference proteome</keyword>
<evidence type="ECO:0008006" key="4">
    <source>
        <dbReference type="Google" id="ProtNLM"/>
    </source>
</evidence>
<proteinExistence type="predicted"/>
<dbReference type="AlphaFoldDB" id="A0AAJ0FZB2"/>
<sequence>MHFATSANPILLALAGATNSSCPPFPPSLTAYSSHFAQPLPPMLQSEFQTHLIQHKWNENVSHITAGYMYNSPSRQIVRVDETFENAIASSIFDYKNITEEGLVDNILTSVNSNFAHPTVFRGYVNSNFPLIGSDFLANNSAVFTGMVNKEFSGRDVASWSIMYQGAIPVTLFVDECGVVRGYDYFSTGERTRVTMSFFNVRVGKVDI</sequence>
<feature type="signal peptide" evidence="1">
    <location>
        <begin position="1"/>
        <end position="20"/>
    </location>
</feature>
<dbReference type="EMBL" id="JASWJB010000083">
    <property type="protein sequence ID" value="KAK2600075.1"/>
    <property type="molecule type" value="Genomic_DNA"/>
</dbReference>
<feature type="chain" id="PRO_5042498404" description="SnoaL-like domain-containing protein" evidence="1">
    <location>
        <begin position="21"/>
        <end position="208"/>
    </location>
</feature>
<organism evidence="2 3">
    <name type="scientific">Conoideocrella luteorostrata</name>
    <dbReference type="NCBI Taxonomy" id="1105319"/>
    <lineage>
        <taxon>Eukaryota</taxon>
        <taxon>Fungi</taxon>
        <taxon>Dikarya</taxon>
        <taxon>Ascomycota</taxon>
        <taxon>Pezizomycotina</taxon>
        <taxon>Sordariomycetes</taxon>
        <taxon>Hypocreomycetidae</taxon>
        <taxon>Hypocreales</taxon>
        <taxon>Clavicipitaceae</taxon>
        <taxon>Conoideocrella</taxon>
    </lineage>
</organism>